<sequence length="59" mass="7069">MFSHRLREWVVDSVYDLDQYLPHEQSFGIELGSMSIFLSEFILGGRHLYNQIFEVPHRK</sequence>
<reference evidence="2" key="1">
    <citation type="journal article" date="2011" name="Nature">
        <title>Genome sequence and analysis of the tuber crop potato.</title>
        <authorList>
            <consortium name="The Potato Genome Sequencing Consortium"/>
        </authorList>
    </citation>
    <scope>NUCLEOTIDE SEQUENCE [LARGE SCALE GENOMIC DNA]</scope>
    <source>
        <strain evidence="2">cv. DM1-3 516 R44</strain>
    </source>
</reference>
<evidence type="ECO:0000313" key="1">
    <source>
        <dbReference type="EnsemblPlants" id="PGSC0003DMT400041103"/>
    </source>
</evidence>
<protein>
    <submittedName>
        <fullName evidence="1">Uncharacterized protein</fullName>
    </submittedName>
</protein>
<dbReference type="Gramene" id="PGSC0003DMT400041103">
    <property type="protein sequence ID" value="PGSC0003DMT400041103"/>
    <property type="gene ID" value="PGSC0003DMG400015908"/>
</dbReference>
<organism evidence="1 2">
    <name type="scientific">Solanum tuberosum</name>
    <name type="common">Potato</name>
    <dbReference type="NCBI Taxonomy" id="4113"/>
    <lineage>
        <taxon>Eukaryota</taxon>
        <taxon>Viridiplantae</taxon>
        <taxon>Streptophyta</taxon>
        <taxon>Embryophyta</taxon>
        <taxon>Tracheophyta</taxon>
        <taxon>Spermatophyta</taxon>
        <taxon>Magnoliopsida</taxon>
        <taxon>eudicotyledons</taxon>
        <taxon>Gunneridae</taxon>
        <taxon>Pentapetalae</taxon>
        <taxon>asterids</taxon>
        <taxon>lamiids</taxon>
        <taxon>Solanales</taxon>
        <taxon>Solanaceae</taxon>
        <taxon>Solanoideae</taxon>
        <taxon>Solaneae</taxon>
        <taxon>Solanum</taxon>
    </lineage>
</organism>
<dbReference type="AlphaFoldDB" id="M1BAX5"/>
<keyword evidence="2" id="KW-1185">Reference proteome</keyword>
<dbReference type="HOGENOM" id="CLU_2965512_0_0_1"/>
<dbReference type="InParanoid" id="M1BAX5"/>
<reference evidence="1" key="2">
    <citation type="submission" date="2015-06" db="UniProtKB">
        <authorList>
            <consortium name="EnsemblPlants"/>
        </authorList>
    </citation>
    <scope>IDENTIFICATION</scope>
    <source>
        <strain evidence="1">DM1-3 516 R44</strain>
    </source>
</reference>
<name>M1BAX5_SOLTU</name>
<dbReference type="Proteomes" id="UP000011115">
    <property type="component" value="Unassembled WGS sequence"/>
</dbReference>
<evidence type="ECO:0000313" key="2">
    <source>
        <dbReference type="Proteomes" id="UP000011115"/>
    </source>
</evidence>
<accession>M1BAX5</accession>
<dbReference type="EnsemblPlants" id="PGSC0003DMT400041103">
    <property type="protein sequence ID" value="PGSC0003DMT400041103"/>
    <property type="gene ID" value="PGSC0003DMG400015908"/>
</dbReference>
<dbReference type="PaxDb" id="4113-PGSC0003DMT400041103"/>
<proteinExistence type="predicted"/>